<evidence type="ECO:0000313" key="2">
    <source>
        <dbReference type="EMBL" id="CPR16701.1"/>
    </source>
</evidence>
<dbReference type="RefSeq" id="WP_046476930.1">
    <property type="nucleotide sequence ID" value="NZ_LN829118.1"/>
</dbReference>
<name>A0A0D6JC95_9HYPH</name>
<sequence>MPKGYVIAHAVVTDADAWGQYVAKSKIALDKFGGTPIVRGGRCEIVEGNGVARNVVLEFPSYDHALGYAKSPEYAEAKALREGAGTIDITVVEGV</sequence>
<dbReference type="Proteomes" id="UP000033187">
    <property type="component" value="Chromosome 1"/>
</dbReference>
<dbReference type="AlphaFoldDB" id="A0A0D6JC95"/>
<proteinExistence type="predicted"/>
<feature type="domain" description="DUF1330" evidence="1">
    <location>
        <begin position="3"/>
        <end position="95"/>
    </location>
</feature>
<evidence type="ECO:0000259" key="1">
    <source>
        <dbReference type="Pfam" id="PF07045"/>
    </source>
</evidence>
<dbReference type="OrthoDB" id="9806380at2"/>
<dbReference type="InterPro" id="IPR011008">
    <property type="entry name" value="Dimeric_a/b-barrel"/>
</dbReference>
<dbReference type="PANTHER" id="PTHR41521">
    <property type="match status" value="1"/>
</dbReference>
<reference evidence="3" key="1">
    <citation type="submission" date="2015-02" db="EMBL/GenBank/DDBJ databases">
        <authorList>
            <person name="Chooi Y.-H."/>
        </authorList>
    </citation>
    <scope>NUCLEOTIDE SEQUENCE [LARGE SCALE GENOMIC DNA]</scope>
    <source>
        <strain evidence="3">strain Y</strain>
    </source>
</reference>
<organism evidence="2 3">
    <name type="scientific">Candidatus Filomicrobium marinum</name>
    <dbReference type="NCBI Taxonomy" id="1608628"/>
    <lineage>
        <taxon>Bacteria</taxon>
        <taxon>Pseudomonadati</taxon>
        <taxon>Pseudomonadota</taxon>
        <taxon>Alphaproteobacteria</taxon>
        <taxon>Hyphomicrobiales</taxon>
        <taxon>Hyphomicrobiaceae</taxon>
        <taxon>Filomicrobium</taxon>
    </lineage>
</organism>
<dbReference type="Pfam" id="PF07045">
    <property type="entry name" value="DUF1330"/>
    <property type="match status" value="1"/>
</dbReference>
<dbReference type="InterPro" id="IPR010753">
    <property type="entry name" value="DUF1330"/>
</dbReference>
<gene>
    <name evidence="2" type="ORF">YBN1229_v1_0925</name>
</gene>
<keyword evidence="3" id="KW-1185">Reference proteome</keyword>
<dbReference type="KEGG" id="fiy:BN1229_v1_0925"/>
<dbReference type="EMBL" id="LN829119">
    <property type="protein sequence ID" value="CPR16701.1"/>
    <property type="molecule type" value="Genomic_DNA"/>
</dbReference>
<accession>A0A0D6JC95</accession>
<dbReference type="KEGG" id="fil:BN1229_v1_0922"/>
<protein>
    <recommendedName>
        <fullName evidence="1">DUF1330 domain-containing protein</fullName>
    </recommendedName>
</protein>
<dbReference type="SUPFAM" id="SSF54909">
    <property type="entry name" value="Dimeric alpha+beta barrel"/>
    <property type="match status" value="1"/>
</dbReference>
<dbReference type="Gene3D" id="3.30.70.100">
    <property type="match status" value="1"/>
</dbReference>
<dbReference type="PANTHER" id="PTHR41521:SF4">
    <property type="entry name" value="BLR0684 PROTEIN"/>
    <property type="match status" value="1"/>
</dbReference>
<evidence type="ECO:0000313" key="3">
    <source>
        <dbReference type="Proteomes" id="UP000033187"/>
    </source>
</evidence>